<dbReference type="KEGG" id="mtp:Mthe_1343"/>
<dbReference type="PIRSF" id="PIRSF037663">
    <property type="entry name" value="Acetyltransf_GNAT_prd"/>
    <property type="match status" value="1"/>
</dbReference>
<dbReference type="GeneID" id="4462839"/>
<evidence type="ECO:0000256" key="2">
    <source>
        <dbReference type="ARBA" id="ARBA00023315"/>
    </source>
</evidence>
<dbReference type="Gene3D" id="3.40.630.30">
    <property type="match status" value="1"/>
</dbReference>
<dbReference type="EMBL" id="CP000477">
    <property type="protein sequence ID" value="ABK15118.1"/>
    <property type="molecule type" value="Genomic_DNA"/>
</dbReference>
<dbReference type="STRING" id="349307.Mthe_1343"/>
<evidence type="ECO:0000313" key="5">
    <source>
        <dbReference type="Proteomes" id="UP000000674"/>
    </source>
</evidence>
<organism evidence="4 5">
    <name type="scientific">Methanothrix thermoacetophila (strain DSM 6194 / JCM 14653 / NBRC 101360 / PT)</name>
    <name type="common">Methanosaeta thermophila</name>
    <dbReference type="NCBI Taxonomy" id="349307"/>
    <lineage>
        <taxon>Archaea</taxon>
        <taxon>Methanobacteriati</taxon>
        <taxon>Methanobacteriota</taxon>
        <taxon>Stenosarchaea group</taxon>
        <taxon>Methanomicrobia</taxon>
        <taxon>Methanotrichales</taxon>
        <taxon>Methanotrichaceae</taxon>
        <taxon>Methanothrix</taxon>
    </lineage>
</organism>
<evidence type="ECO:0000256" key="1">
    <source>
        <dbReference type="ARBA" id="ARBA00022679"/>
    </source>
</evidence>
<dbReference type="SUPFAM" id="SSF55729">
    <property type="entry name" value="Acyl-CoA N-acyltransferases (Nat)"/>
    <property type="match status" value="1"/>
</dbReference>
<sequence length="142" mass="16345">MRIRRACIEDLDRIVEIERLCFPEEVLFTRGLFSFLLRNATALVACDDEIMGFVIGYLSGRTGVIYTLDVHPDHRRRGVGSALLDAIEREMRAAGARRFRLEADTSNRAALELYHRSGYVEGEVLRNYYGYGKDAVRLWKEI</sequence>
<dbReference type="RefSeq" id="WP_011696510.1">
    <property type="nucleotide sequence ID" value="NC_008553.1"/>
</dbReference>
<dbReference type="PANTHER" id="PTHR43420">
    <property type="entry name" value="ACETYLTRANSFERASE"/>
    <property type="match status" value="1"/>
</dbReference>
<dbReference type="InterPro" id="IPR016181">
    <property type="entry name" value="Acyl_CoA_acyltransferase"/>
</dbReference>
<keyword evidence="5" id="KW-1185">Reference proteome</keyword>
<dbReference type="PANTHER" id="PTHR43420:SF12">
    <property type="entry name" value="N-ACETYLTRANSFERASE DOMAIN-CONTAINING PROTEIN"/>
    <property type="match status" value="1"/>
</dbReference>
<dbReference type="Pfam" id="PF00583">
    <property type="entry name" value="Acetyltransf_1"/>
    <property type="match status" value="1"/>
</dbReference>
<keyword evidence="1 4" id="KW-0808">Transferase</keyword>
<dbReference type="GO" id="GO:0016747">
    <property type="term" value="F:acyltransferase activity, transferring groups other than amino-acyl groups"/>
    <property type="evidence" value="ECO:0007669"/>
    <property type="project" value="InterPro"/>
</dbReference>
<feature type="domain" description="N-acetyltransferase" evidence="3">
    <location>
        <begin position="1"/>
        <end position="142"/>
    </location>
</feature>
<name>A0B8U4_METTP</name>
<dbReference type="AlphaFoldDB" id="A0B8U4"/>
<dbReference type="OrthoDB" id="43754at2157"/>
<accession>A0B8U4</accession>
<dbReference type="InterPro" id="IPR017255">
    <property type="entry name" value="AcTrfase_GNAT_prd"/>
</dbReference>
<dbReference type="CDD" id="cd04301">
    <property type="entry name" value="NAT_SF"/>
    <property type="match status" value="1"/>
</dbReference>
<protein>
    <submittedName>
        <fullName evidence="4">Acetyltransferase, GNAT family</fullName>
    </submittedName>
</protein>
<dbReference type="InterPro" id="IPR000182">
    <property type="entry name" value="GNAT_dom"/>
</dbReference>
<dbReference type="Proteomes" id="UP000000674">
    <property type="component" value="Chromosome"/>
</dbReference>
<evidence type="ECO:0000313" key="4">
    <source>
        <dbReference type="EMBL" id="ABK15118.1"/>
    </source>
</evidence>
<dbReference type="InterPro" id="IPR050680">
    <property type="entry name" value="YpeA/RimI_acetyltransf"/>
</dbReference>
<reference evidence="4 5" key="1">
    <citation type="submission" date="2006-10" db="EMBL/GenBank/DDBJ databases">
        <title>Complete sequence of Methanosaeta thermophila PT.</title>
        <authorList>
            <consortium name="US DOE Joint Genome Institute"/>
            <person name="Copeland A."/>
            <person name="Lucas S."/>
            <person name="Lapidus A."/>
            <person name="Barry K."/>
            <person name="Detter J.C."/>
            <person name="Glavina del Rio T."/>
            <person name="Hammon N."/>
            <person name="Israni S."/>
            <person name="Pitluck S."/>
            <person name="Chain P."/>
            <person name="Malfatti S."/>
            <person name="Shin M."/>
            <person name="Vergez L."/>
            <person name="Schmutz J."/>
            <person name="Larimer F."/>
            <person name="Land M."/>
            <person name="Hauser L."/>
            <person name="Kyrpides N."/>
            <person name="Kim E."/>
            <person name="Smith K.S."/>
            <person name="Ingram-Smith C."/>
            <person name="Richardson P."/>
        </authorList>
    </citation>
    <scope>NUCLEOTIDE SEQUENCE [LARGE SCALE GENOMIC DNA]</scope>
    <source>
        <strain evidence="5">DSM 6194 / JCM 14653 / NBRC 101360 / PT</strain>
    </source>
</reference>
<gene>
    <name evidence="4" type="ordered locus">Mthe_1343</name>
</gene>
<keyword evidence="2" id="KW-0012">Acyltransferase</keyword>
<dbReference type="PROSITE" id="PS51186">
    <property type="entry name" value="GNAT"/>
    <property type="match status" value="1"/>
</dbReference>
<dbReference type="HOGENOM" id="CLU_013985_23_0_2"/>
<proteinExistence type="predicted"/>
<evidence type="ECO:0000259" key="3">
    <source>
        <dbReference type="PROSITE" id="PS51186"/>
    </source>
</evidence>